<sequence>MAHAVTVFFVCVGVIAVVAVVALFGWRHADRRADAAAWRALLEIRPIQSGSFSPDMVAGLPEPAQRYFLYTIAEGTPLRTITIIEMEGQLGRGDSNRSHFDPMQACQVLAPPHGFVWQVRAGAIRGSDAATPDISWTRFWLFGLVPVVRISGDADHFRSAFGRTVAEAAFWTPAALLPGPNVRWEALDADSARAIVSFAGLEQSVDIIVDSQGQPTSVVIARWSDVNADKVYQVQPFGGTTSDFREFGGYRLPTRIEGGNWFGTDDYFPFFKADVTSISFPGR</sequence>
<feature type="transmembrane region" description="Helical" evidence="1">
    <location>
        <begin position="6"/>
        <end position="26"/>
    </location>
</feature>
<organism evidence="2 3">
    <name type="scientific">Oceaniradius stylonematis</name>
    <dbReference type="NCBI Taxonomy" id="2184161"/>
    <lineage>
        <taxon>Bacteria</taxon>
        <taxon>Pseudomonadati</taxon>
        <taxon>Pseudomonadota</taxon>
        <taxon>Alphaproteobacteria</taxon>
        <taxon>Hyphomicrobiales</taxon>
        <taxon>Ahrensiaceae</taxon>
        <taxon>Oceaniradius</taxon>
    </lineage>
</organism>
<reference evidence="2 3" key="1">
    <citation type="journal article" date="2018" name="Int. J. Syst. Bacteriol.">
        <title>Oceaniradius stylonemae gen. nov., sp. nov., isolated from a red alga, Stylonema cornu-cervi.</title>
        <authorList>
            <person name="Jeong S."/>
        </authorList>
    </citation>
    <scope>NUCLEOTIDE SEQUENCE [LARGE SCALE GENOMIC DNA]</scope>
    <source>
        <strain evidence="2 3">StC1</strain>
    </source>
</reference>
<evidence type="ECO:0000256" key="1">
    <source>
        <dbReference type="SAM" id="Phobius"/>
    </source>
</evidence>
<keyword evidence="1" id="KW-1133">Transmembrane helix</keyword>
<dbReference type="Proteomes" id="UP000246132">
    <property type="component" value="Unassembled WGS sequence"/>
</dbReference>
<dbReference type="OrthoDB" id="3671061at2"/>
<keyword evidence="1" id="KW-0472">Membrane</keyword>
<dbReference type="InterPro" id="IPR046674">
    <property type="entry name" value="DUF6544"/>
</dbReference>
<evidence type="ECO:0000313" key="3">
    <source>
        <dbReference type="Proteomes" id="UP000246132"/>
    </source>
</evidence>
<comment type="caution">
    <text evidence="2">The sequence shown here is derived from an EMBL/GenBank/DDBJ whole genome shotgun (WGS) entry which is preliminary data.</text>
</comment>
<gene>
    <name evidence="2" type="ORF">DEM25_014180</name>
</gene>
<name>A0A3A8AJ78_9HYPH</name>
<accession>A0A3A8AJ78</accession>
<keyword evidence="1" id="KW-0812">Transmembrane</keyword>
<dbReference type="EMBL" id="QFWV02000008">
    <property type="protein sequence ID" value="RKF05741.1"/>
    <property type="molecule type" value="Genomic_DNA"/>
</dbReference>
<keyword evidence="3" id="KW-1185">Reference proteome</keyword>
<dbReference type="RefSeq" id="WP_109766371.1">
    <property type="nucleotide sequence ID" value="NZ_QFWV02000008.1"/>
</dbReference>
<dbReference type="Pfam" id="PF20181">
    <property type="entry name" value="DUF6544"/>
    <property type="match status" value="1"/>
</dbReference>
<proteinExistence type="predicted"/>
<dbReference type="AlphaFoldDB" id="A0A3A8AJ78"/>
<protein>
    <submittedName>
        <fullName evidence="2">Uncharacterized protein</fullName>
    </submittedName>
</protein>
<evidence type="ECO:0000313" key="2">
    <source>
        <dbReference type="EMBL" id="RKF05741.1"/>
    </source>
</evidence>